<dbReference type="Proteomes" id="UP000295380">
    <property type="component" value="Unassembled WGS sequence"/>
</dbReference>
<organism evidence="1 2">
    <name type="scientific">Chromohalobacter marismortui</name>
    <dbReference type="NCBI Taxonomy" id="42055"/>
    <lineage>
        <taxon>Bacteria</taxon>
        <taxon>Pseudomonadati</taxon>
        <taxon>Pseudomonadota</taxon>
        <taxon>Gammaproteobacteria</taxon>
        <taxon>Oceanospirillales</taxon>
        <taxon>Halomonadaceae</taxon>
        <taxon>Chromohalobacter</taxon>
    </lineage>
</organism>
<dbReference type="SUPFAM" id="SSF55166">
    <property type="entry name" value="Hedgehog/DD-peptidase"/>
    <property type="match status" value="1"/>
</dbReference>
<dbReference type="AlphaFoldDB" id="A0A4R7NSN2"/>
<accession>A0A4R7NSN2</accession>
<gene>
    <name evidence="1" type="ORF">C8E00_102378</name>
</gene>
<evidence type="ECO:0008006" key="3">
    <source>
        <dbReference type="Google" id="ProtNLM"/>
    </source>
</evidence>
<dbReference type="EMBL" id="SOBR01000002">
    <property type="protein sequence ID" value="TDU23878.1"/>
    <property type="molecule type" value="Genomic_DNA"/>
</dbReference>
<keyword evidence="2" id="KW-1185">Reference proteome</keyword>
<reference evidence="1 2" key="1">
    <citation type="submission" date="2019-03" db="EMBL/GenBank/DDBJ databases">
        <title>Genomic Encyclopedia of Type Strains, Phase IV (KMG-IV): sequencing the most valuable type-strain genomes for metagenomic binning, comparative biology and taxonomic classification.</title>
        <authorList>
            <person name="Goeker M."/>
        </authorList>
    </citation>
    <scope>NUCLEOTIDE SEQUENCE [LARGE SCALE GENOMIC DNA]</scope>
    <source>
        <strain evidence="1 2">DSM 6770</strain>
    </source>
</reference>
<dbReference type="InterPro" id="IPR009045">
    <property type="entry name" value="Zn_M74/Hedgehog-like"/>
</dbReference>
<proteinExistence type="predicted"/>
<name>A0A4R7NSN2_9GAMM</name>
<evidence type="ECO:0000313" key="2">
    <source>
        <dbReference type="Proteomes" id="UP000295380"/>
    </source>
</evidence>
<comment type="caution">
    <text evidence="1">The sequence shown here is derived from an EMBL/GenBank/DDBJ whole genome shotgun (WGS) entry which is preliminary data.</text>
</comment>
<dbReference type="OrthoDB" id="7171572at2"/>
<sequence length="217" mass="24679">MKAISSYRALDRLGRERLSPNFFMRDFLYSEISNFYGVPNFPSDPERALEAGRHLCSQLLEPLNATFGRVEVRSAYRSESVNALGNEKGLNCASNEKNYAGHIWDVPDADGYIGATACIVIPWFASRYAAGADWRSLAYWIHDHLPYSELEFFDGQNMCAFNINWHERPKKNITSWLNPRTLMKSGHTAGPFEEWYAGFPNLSESRYEKLGGATTMV</sequence>
<evidence type="ECO:0000313" key="1">
    <source>
        <dbReference type="EMBL" id="TDU23878.1"/>
    </source>
</evidence>
<protein>
    <recommendedName>
        <fullName evidence="3">Peptidase M15-like protein</fullName>
    </recommendedName>
</protein>
<dbReference type="RefSeq" id="WP_133695341.1">
    <property type="nucleotide sequence ID" value="NZ_SOBR01000002.1"/>
</dbReference>